<dbReference type="RefSeq" id="WP_074939838.1">
    <property type="nucleotide sequence ID" value="NZ_FOWP01000008.1"/>
</dbReference>
<name>A0A1I5P4V0_9GAMM</name>
<gene>
    <name evidence="1" type="ORF">SAMN05216601_10872</name>
</gene>
<dbReference type="STRING" id="658457.SAMN05216601_10872"/>
<evidence type="ECO:0000313" key="1">
    <source>
        <dbReference type="EMBL" id="SFP29065.1"/>
    </source>
</evidence>
<dbReference type="OrthoDB" id="6057784at2"/>
<dbReference type="Proteomes" id="UP000182400">
    <property type="component" value="Unassembled WGS sequence"/>
</dbReference>
<organism evidence="1 2">
    <name type="scientific">Ectopseudomonas composti</name>
    <dbReference type="NCBI Taxonomy" id="658457"/>
    <lineage>
        <taxon>Bacteria</taxon>
        <taxon>Pseudomonadati</taxon>
        <taxon>Pseudomonadota</taxon>
        <taxon>Gammaproteobacteria</taxon>
        <taxon>Pseudomonadales</taxon>
        <taxon>Pseudomonadaceae</taxon>
        <taxon>Ectopseudomonas</taxon>
    </lineage>
</organism>
<sequence>MKLYENITIGNFLFALGYSLRDKQDKNLLAGSINLLQQTPADQLLGDVLLKFKGVVRLIEFKAEGANLSKEKARHKALSIATQERQLEAISREVHWSIETKATERTLGLRTVPYLDAFPRPREPKVKLLENFISALASDIVTQNTTYTGAQINEYLSWVRRTQGTGEVGTGGLLLLAEPGGLLRFAPITDLLELNLEHSLWIKERQVRLEKDLDFVRQREEERQRKLERKGHTLGN</sequence>
<accession>A0A1I5P4V0</accession>
<dbReference type="AlphaFoldDB" id="A0A1I5P4V0"/>
<reference evidence="1 2" key="1">
    <citation type="submission" date="2016-10" db="EMBL/GenBank/DDBJ databases">
        <authorList>
            <person name="de Groot N.N."/>
        </authorList>
    </citation>
    <scope>NUCLEOTIDE SEQUENCE [LARGE SCALE GENOMIC DNA]</scope>
    <source>
        <strain evidence="1 2">CCUG 59231</strain>
    </source>
</reference>
<proteinExistence type="predicted"/>
<protein>
    <submittedName>
        <fullName evidence="1">Uncharacterized protein</fullName>
    </submittedName>
</protein>
<evidence type="ECO:0000313" key="2">
    <source>
        <dbReference type="Proteomes" id="UP000182400"/>
    </source>
</evidence>
<dbReference type="EMBL" id="FOWP01000008">
    <property type="protein sequence ID" value="SFP29065.1"/>
    <property type="molecule type" value="Genomic_DNA"/>
</dbReference>